<dbReference type="Pfam" id="PF00069">
    <property type="entry name" value="Pkinase"/>
    <property type="match status" value="1"/>
</dbReference>
<comment type="catalytic activity">
    <reaction evidence="12">
        <text>L-threonyl-[protein] + ATP = O-phospho-L-threonyl-[protein] + ADP + H(+)</text>
        <dbReference type="Rhea" id="RHEA:46608"/>
        <dbReference type="Rhea" id="RHEA-COMP:11060"/>
        <dbReference type="Rhea" id="RHEA-COMP:11605"/>
        <dbReference type="ChEBI" id="CHEBI:15378"/>
        <dbReference type="ChEBI" id="CHEBI:30013"/>
        <dbReference type="ChEBI" id="CHEBI:30616"/>
        <dbReference type="ChEBI" id="CHEBI:61977"/>
        <dbReference type="ChEBI" id="CHEBI:456216"/>
        <dbReference type="EC" id="2.7.11.1"/>
    </reaction>
</comment>
<evidence type="ECO:0000256" key="9">
    <source>
        <dbReference type="ARBA" id="ARBA00022840"/>
    </source>
</evidence>
<evidence type="ECO:0000256" key="8">
    <source>
        <dbReference type="ARBA" id="ARBA00022777"/>
    </source>
</evidence>
<sequence>MGYGYVDPFLPPQQPQQAAYVAPQQEDYGQPQPQPAPRPPACPYSSSASAPPGSASYHFSPPATSPPPVSSPPPASPLPEPSAPPAPLLPSPPPPAPLPPSPPPPALSPPPPDALPPSLPPSPLPYPTRSPPQAPPPPLTTDQPRVQPRVYPSPPPPSLPPPPPPTVSPPAPAPSNSPSPAPAAQAPGPARVAAYSPPPPRIAPPPPPHYHGKSHYTPHSPVKSHSNSSHAASGSGKNIEISREAATTIVALAGLAMLSFIGATIWFVKKKRRRIEPPATLPTQQPAPPPPPNYIPSSAGSSLASDGFYLRSPGYPFMRYSTGSHGFPYSPADSGIGYSHMLFTPENLAAITDDFAEDNLLGEGGFGCVFKGILPDGRPVAVKKLKIGNGQGELSETSLDWRTRVKIAAGAARGIGYLHEDCHPRIIHRDIKSSNILLDNNFEAQVSDFGLARLAADSNTHVTTRVMGTFGYLAPEYALSGKLTAKSDVYSFGVVLLELITGRKPVDASQPLGDESLVEWARSLLTKAIEHREFGDLPDPRMENRFDENEMFHMIVAAAACIRHSAAMRPRMGQVVRALDSLADSNLNNGLQPGRSEVFLEPQSEEIRLFRLREFGSRDGSEELSQASWRSRRDL</sequence>
<dbReference type="PROSITE" id="PS00107">
    <property type="entry name" value="PROTEIN_KINASE_ATP"/>
    <property type="match status" value="1"/>
</dbReference>
<keyword evidence="11 16" id="KW-0472">Membrane</keyword>
<dbReference type="Proteomes" id="UP000251960">
    <property type="component" value="Chromosome 3"/>
</dbReference>
<evidence type="ECO:0000313" key="18">
    <source>
        <dbReference type="EMBL" id="PWZ31723.1"/>
    </source>
</evidence>
<gene>
    <name evidence="18" type="primary">PERK9_1</name>
    <name evidence="18" type="ORF">Zm00014a_024802</name>
</gene>
<reference evidence="18" key="1">
    <citation type="journal article" date="2018" name="Nat. Genet.">
        <title>Extensive intraspecific gene order and gene structural variations between Mo17 and other maize genomes.</title>
        <authorList>
            <person name="Sun S."/>
            <person name="Zhou Y."/>
            <person name="Chen J."/>
            <person name="Shi J."/>
            <person name="Zhao H."/>
            <person name="Zhao H."/>
            <person name="Song W."/>
            <person name="Zhang M."/>
            <person name="Cui Y."/>
            <person name="Dong X."/>
            <person name="Liu H."/>
            <person name="Ma X."/>
            <person name="Jiao Y."/>
            <person name="Wang B."/>
            <person name="Wei X."/>
            <person name="Stein J.C."/>
            <person name="Glaubitz J.C."/>
            <person name="Lu F."/>
            <person name="Yu G."/>
            <person name="Liang C."/>
            <person name="Fengler K."/>
            <person name="Li B."/>
            <person name="Rafalski A."/>
            <person name="Schnable P.S."/>
            <person name="Ware D.H."/>
            <person name="Buckler E.S."/>
            <person name="Lai J."/>
        </authorList>
    </citation>
    <scope>NUCLEOTIDE SEQUENCE [LARGE SCALE GENOMIC DNA]</scope>
    <source>
        <tissue evidence="18">Seedling</tissue>
    </source>
</reference>
<dbReference type="EC" id="2.7.11.1" evidence="2"/>
<dbReference type="InterPro" id="IPR017441">
    <property type="entry name" value="Protein_kinase_ATP_BS"/>
</dbReference>
<organism evidence="18">
    <name type="scientific">Zea mays</name>
    <name type="common">Maize</name>
    <dbReference type="NCBI Taxonomy" id="4577"/>
    <lineage>
        <taxon>Eukaryota</taxon>
        <taxon>Viridiplantae</taxon>
        <taxon>Streptophyta</taxon>
        <taxon>Embryophyta</taxon>
        <taxon>Tracheophyta</taxon>
        <taxon>Spermatophyta</taxon>
        <taxon>Magnoliopsida</taxon>
        <taxon>Liliopsida</taxon>
        <taxon>Poales</taxon>
        <taxon>Poaceae</taxon>
        <taxon>PACMAD clade</taxon>
        <taxon>Panicoideae</taxon>
        <taxon>Andropogonodae</taxon>
        <taxon>Andropogoneae</taxon>
        <taxon>Tripsacinae</taxon>
        <taxon>Zea</taxon>
    </lineage>
</organism>
<comment type="caution">
    <text evidence="18">The sequence shown here is derived from an EMBL/GenBank/DDBJ whole genome shotgun (WGS) entry which is preliminary data.</text>
</comment>
<keyword evidence="10 16" id="KW-1133">Transmembrane helix</keyword>
<dbReference type="GO" id="GO:0004674">
    <property type="term" value="F:protein serine/threonine kinase activity"/>
    <property type="evidence" value="ECO:0007669"/>
    <property type="project" value="UniProtKB-KW"/>
</dbReference>
<feature type="compositionally biased region" description="Low complexity" evidence="15">
    <location>
        <begin position="182"/>
        <end position="194"/>
    </location>
</feature>
<evidence type="ECO:0000256" key="15">
    <source>
        <dbReference type="SAM" id="MobiDB-lite"/>
    </source>
</evidence>
<dbReference type="Gene3D" id="1.10.510.10">
    <property type="entry name" value="Transferase(Phosphotransferase) domain 1"/>
    <property type="match status" value="1"/>
</dbReference>
<evidence type="ECO:0000256" key="13">
    <source>
        <dbReference type="ARBA" id="ARBA00048679"/>
    </source>
</evidence>
<feature type="compositionally biased region" description="Pro residues" evidence="15">
    <location>
        <begin position="63"/>
        <end position="139"/>
    </location>
</feature>
<accession>A0A3L6FFL3</accession>
<feature type="compositionally biased region" description="Low complexity" evidence="15">
    <location>
        <begin position="43"/>
        <end position="62"/>
    </location>
</feature>
<dbReference type="FunFam" id="1.10.510.10:FF:000173">
    <property type="entry name" value="proline-rich receptor-like protein kinase PERK8"/>
    <property type="match status" value="1"/>
</dbReference>
<keyword evidence="4" id="KW-0723">Serine/threonine-protein kinase</keyword>
<feature type="compositionally biased region" description="Low complexity" evidence="15">
    <location>
        <begin position="140"/>
        <end position="150"/>
    </location>
</feature>
<dbReference type="Gene3D" id="3.30.200.20">
    <property type="entry name" value="Phosphorylase Kinase, domain 1"/>
    <property type="match status" value="1"/>
</dbReference>
<evidence type="ECO:0000256" key="1">
    <source>
        <dbReference type="ARBA" id="ARBA00004162"/>
    </source>
</evidence>
<evidence type="ECO:0000256" key="5">
    <source>
        <dbReference type="ARBA" id="ARBA00022679"/>
    </source>
</evidence>
<feature type="transmembrane region" description="Helical" evidence="16">
    <location>
        <begin position="245"/>
        <end position="268"/>
    </location>
</feature>
<evidence type="ECO:0000256" key="4">
    <source>
        <dbReference type="ARBA" id="ARBA00022527"/>
    </source>
</evidence>
<evidence type="ECO:0000256" key="6">
    <source>
        <dbReference type="ARBA" id="ARBA00022692"/>
    </source>
</evidence>
<dbReference type="InterPro" id="IPR047117">
    <property type="entry name" value="PERK1-13-like"/>
</dbReference>
<dbReference type="ExpressionAtlas" id="A0A3L6FFL3">
    <property type="expression patterns" value="baseline and differential"/>
</dbReference>
<name>A0A3L6FFL3_MAIZE</name>
<dbReference type="InterPro" id="IPR011009">
    <property type="entry name" value="Kinase-like_dom_sf"/>
</dbReference>
<dbReference type="PROSITE" id="PS00108">
    <property type="entry name" value="PROTEIN_KINASE_ST"/>
    <property type="match status" value="1"/>
</dbReference>
<feature type="binding site" evidence="14">
    <location>
        <position position="384"/>
    </location>
    <ligand>
        <name>ATP</name>
        <dbReference type="ChEBI" id="CHEBI:30616"/>
    </ligand>
</feature>
<feature type="compositionally biased region" description="Pro residues" evidence="15">
    <location>
        <begin position="196"/>
        <end position="209"/>
    </location>
</feature>
<keyword evidence="9 14" id="KW-0067">ATP-binding</keyword>
<dbReference type="AlphaFoldDB" id="A0A3L6FFL3"/>
<evidence type="ECO:0000256" key="11">
    <source>
        <dbReference type="ARBA" id="ARBA00023136"/>
    </source>
</evidence>
<feature type="compositionally biased region" description="Low complexity" evidence="15">
    <location>
        <begin position="223"/>
        <end position="236"/>
    </location>
</feature>
<dbReference type="InterPro" id="IPR008271">
    <property type="entry name" value="Ser/Thr_kinase_AS"/>
</dbReference>
<keyword evidence="18" id="KW-0675">Receptor</keyword>
<dbReference type="PANTHER" id="PTHR47982">
    <property type="entry name" value="PROLINE-RICH RECEPTOR-LIKE PROTEIN KINASE PERK4"/>
    <property type="match status" value="1"/>
</dbReference>
<evidence type="ECO:0000256" key="2">
    <source>
        <dbReference type="ARBA" id="ARBA00012513"/>
    </source>
</evidence>
<dbReference type="PROSITE" id="PS50011">
    <property type="entry name" value="PROTEIN_KINASE_DOM"/>
    <property type="match status" value="1"/>
</dbReference>
<feature type="domain" description="Protein kinase" evidence="17">
    <location>
        <begin position="255"/>
        <end position="582"/>
    </location>
</feature>
<dbReference type="SUPFAM" id="SSF56112">
    <property type="entry name" value="Protein kinase-like (PK-like)"/>
    <property type="match status" value="1"/>
</dbReference>
<dbReference type="GO" id="GO:0005886">
    <property type="term" value="C:plasma membrane"/>
    <property type="evidence" value="ECO:0007669"/>
    <property type="project" value="UniProtKB-SubCell"/>
</dbReference>
<keyword evidence="3" id="KW-1003">Cell membrane</keyword>
<feature type="compositionally biased region" description="Low complexity" evidence="15">
    <location>
        <begin position="15"/>
        <end position="25"/>
    </location>
</feature>
<evidence type="ECO:0000256" key="3">
    <source>
        <dbReference type="ARBA" id="ARBA00022475"/>
    </source>
</evidence>
<dbReference type="GO" id="GO:0005524">
    <property type="term" value="F:ATP binding"/>
    <property type="evidence" value="ECO:0007669"/>
    <property type="project" value="UniProtKB-UniRule"/>
</dbReference>
<keyword evidence="8 18" id="KW-0418">Kinase</keyword>
<dbReference type="SMART" id="SM00220">
    <property type="entry name" value="S_TKc"/>
    <property type="match status" value="1"/>
</dbReference>
<protein>
    <recommendedName>
        <fullName evidence="2">non-specific serine/threonine protein kinase</fullName>
        <ecNumber evidence="2">2.7.11.1</ecNumber>
    </recommendedName>
</protein>
<comment type="subcellular location">
    <subcellularLocation>
        <location evidence="1">Cell membrane</location>
        <topology evidence="1">Single-pass membrane protein</topology>
    </subcellularLocation>
</comment>
<evidence type="ECO:0000256" key="10">
    <source>
        <dbReference type="ARBA" id="ARBA00022989"/>
    </source>
</evidence>
<dbReference type="PANTHER" id="PTHR47982:SF32">
    <property type="entry name" value="NON-SPECIFIC SERINE_THREONINE PROTEIN KINASE"/>
    <property type="match status" value="1"/>
</dbReference>
<evidence type="ECO:0000256" key="12">
    <source>
        <dbReference type="ARBA" id="ARBA00047899"/>
    </source>
</evidence>
<evidence type="ECO:0000256" key="7">
    <source>
        <dbReference type="ARBA" id="ARBA00022741"/>
    </source>
</evidence>
<proteinExistence type="predicted"/>
<keyword evidence="6 16" id="KW-0812">Transmembrane</keyword>
<feature type="compositionally biased region" description="Pro residues" evidence="15">
    <location>
        <begin position="151"/>
        <end position="181"/>
    </location>
</feature>
<evidence type="ECO:0000256" key="14">
    <source>
        <dbReference type="PROSITE-ProRule" id="PRU10141"/>
    </source>
</evidence>
<dbReference type="InterPro" id="IPR000719">
    <property type="entry name" value="Prot_kinase_dom"/>
</dbReference>
<keyword evidence="5" id="KW-0808">Transferase</keyword>
<keyword evidence="7 14" id="KW-0547">Nucleotide-binding</keyword>
<dbReference type="EMBL" id="NCVQ01000004">
    <property type="protein sequence ID" value="PWZ31723.1"/>
    <property type="molecule type" value="Genomic_DNA"/>
</dbReference>
<feature type="compositionally biased region" description="Pro residues" evidence="15">
    <location>
        <begin position="32"/>
        <end position="42"/>
    </location>
</feature>
<evidence type="ECO:0000259" key="17">
    <source>
        <dbReference type="PROSITE" id="PS50011"/>
    </source>
</evidence>
<feature type="region of interest" description="Disordered" evidence="15">
    <location>
        <begin position="1"/>
        <end position="236"/>
    </location>
</feature>
<comment type="catalytic activity">
    <reaction evidence="13">
        <text>L-seryl-[protein] + ATP = O-phospho-L-seryl-[protein] + ADP + H(+)</text>
        <dbReference type="Rhea" id="RHEA:17989"/>
        <dbReference type="Rhea" id="RHEA-COMP:9863"/>
        <dbReference type="Rhea" id="RHEA-COMP:11604"/>
        <dbReference type="ChEBI" id="CHEBI:15378"/>
        <dbReference type="ChEBI" id="CHEBI:29999"/>
        <dbReference type="ChEBI" id="CHEBI:30616"/>
        <dbReference type="ChEBI" id="CHEBI:83421"/>
        <dbReference type="ChEBI" id="CHEBI:456216"/>
        <dbReference type="EC" id="2.7.11.1"/>
    </reaction>
</comment>
<evidence type="ECO:0000256" key="16">
    <source>
        <dbReference type="SAM" id="Phobius"/>
    </source>
</evidence>